<dbReference type="EC" id="5.2.1.8" evidence="2"/>
<dbReference type="GO" id="GO:0003729">
    <property type="term" value="F:mRNA binding"/>
    <property type="evidence" value="ECO:0007669"/>
    <property type="project" value="TreeGrafter"/>
</dbReference>
<evidence type="ECO:0000256" key="4">
    <source>
        <dbReference type="ARBA" id="ARBA00022946"/>
    </source>
</evidence>
<protein>
    <recommendedName>
        <fullName evidence="2">peptidylprolyl isomerase</fullName>
        <ecNumber evidence="2">5.2.1.8</ecNumber>
    </recommendedName>
</protein>
<dbReference type="STRING" id="4540.A0A3L6T834"/>
<sequence>MASPSPPAARRRKHTFYHGHRRASPHRPTVRGGLFTDLSSPPPRPRDSPSLSPTATPFRLADWDPHSPSSSSSVPSSSSPSASASARRLSPLARFLLDALRRHQRWGPPVVADLTKLRRVPPSLVTEILTAHPPPPPPLALPFFLWAGRQKGFRHCFPAFHALASLLSAAGLPGAADQLPDLMRAHGRPVSHPQLTLLVRLHTAARRPLRALHALRRFRHEFDVKPEVHACNRVLGALAAAGHVEDALKLFDEMSETETQPMPVTFAIMVRALARAGMTERLLEMIGRMRSEVCRPDVFVYTALVKTMVRRGYMDGCIRVWKEMEKDGVEPDAMAYATMVGGLCKAGMVEEAAELFKEMRSKGLLVDRMVYASLIDGYVSTGRVGDGCRVLKEMIDAGYRADLEIYNTLISGLCGIGREDKAHKMFQIVLQEELMPSSDTVSPLLACYAEKGELVMFFALVNKLAELDLPVVEFLVDFMKLFAGKDGRELKAVEVFDALRQKQFCSAGIYNIVIENLLKIKERKKALLLFEEMQSSVHFKPDSCTYSHMIPCFVDEGNVEEACSCYNSMMKENWTPSMPAYCALVKGLCKIGEISAAISLVKDCLGNVENGPTEFKYTLTILEACRSKSPEKVINVVEEIIEVGCSMEEIIYSSIIYGFCMYASSTEARQVFTIMRDRNILSEANFIVYEDMLNEHLKKLFADVVPKTAENFRALCTGEKGIGASTQKPLHFKGTNFHRIVKGFMAQSCSSGNASGNRSWRLGSPHDPEACRCRKIDELKEGIKGELLEALCGQLKEIVREEVMQVVSQSQVGEPSPPRHRSNSASSAPLVQSNAKFPLDDIQKPTPCKLLVRLVSSFPVEAEITGIEIDLGGHQKVNQMSPKGSGATMPKVKNPHVFMDISIGGGSAERITFELFANVVPKTVENFRALCTGEKGLGASTQKPLYYKGTNIHRIVKGFVAQGGDFSRGDGRGGESIYGGKFPDENFRLMHDQPGVLSMANAGPDTNGSQFFITFKPLPHLDGKHVVFGKVVSGIDSLKKLEAVGGENGTPTRQVKIVDCGEVSNIYSQDQLQGEKEKKLRRANANSSAEGRTKSKKASSDDKHRKKRKHYSSDSYSSDTSDSRSYSSDSGSDSESYSSSSLDTSSSSDHRRKRRKSSKKDKRKPTKKKGKHMKSKKKSTRSKRRSRRSHGSSSDDSISSKTDNSSSDSESGGRGTKRSSRKDKESTKMTISEQGRTFEDVDKGKHMVTAVHHSHDGSKSSNKDENGADGRSGNYNPEDRNDRVASSRSNPIQADVNLTKPGSADGNSGADTAEAGMSRTGTERHLPSNEPVATNGKDVAMGSADNGQPQRIRKGRGFTQKYGYARRYRTPSPERPPVRPRYDGGRDDRWNNFNRYGRNGPYSRRSPVSRYHGSPRASSPSSVCVSDLPVASVAGPRYMIRLEKRRCELRAAAVAPEMAGIPPAADGGHGER</sequence>
<keyword evidence="4" id="KW-0809">Transit peptide</keyword>
<evidence type="ECO:0000256" key="7">
    <source>
        <dbReference type="PROSITE-ProRule" id="PRU00708"/>
    </source>
</evidence>
<gene>
    <name evidence="10" type="ORF">C2845_PM03G21480</name>
</gene>
<evidence type="ECO:0000313" key="10">
    <source>
        <dbReference type="EMBL" id="RLN34374.1"/>
    </source>
</evidence>
<dbReference type="OrthoDB" id="185373at2759"/>
<dbReference type="Proteomes" id="UP000275267">
    <property type="component" value="Unassembled WGS sequence"/>
</dbReference>
<evidence type="ECO:0000256" key="8">
    <source>
        <dbReference type="SAM" id="MobiDB-lite"/>
    </source>
</evidence>
<dbReference type="Gene3D" id="2.40.100.10">
    <property type="entry name" value="Cyclophilin-like"/>
    <property type="match status" value="2"/>
</dbReference>
<dbReference type="InterPro" id="IPR002130">
    <property type="entry name" value="Cyclophilin-type_PPIase_dom"/>
</dbReference>
<feature type="compositionally biased region" description="Low complexity" evidence="8">
    <location>
        <begin position="1191"/>
        <end position="1210"/>
    </location>
</feature>
<evidence type="ECO:0000313" key="11">
    <source>
        <dbReference type="Proteomes" id="UP000275267"/>
    </source>
</evidence>
<dbReference type="CDD" id="cd01926">
    <property type="entry name" value="cyclophilin_ABH_like"/>
    <property type="match status" value="1"/>
</dbReference>
<feature type="region of interest" description="Disordered" evidence="8">
    <location>
        <begin position="1070"/>
        <end position="1423"/>
    </location>
</feature>
<dbReference type="InterPro" id="IPR011990">
    <property type="entry name" value="TPR-like_helical_dom_sf"/>
</dbReference>
<proteinExistence type="predicted"/>
<dbReference type="InterPro" id="IPR029000">
    <property type="entry name" value="Cyclophilin-like_dom_sf"/>
</dbReference>
<comment type="catalytic activity">
    <reaction evidence="1">
        <text>[protein]-peptidylproline (omega=180) = [protein]-peptidylproline (omega=0)</text>
        <dbReference type="Rhea" id="RHEA:16237"/>
        <dbReference type="Rhea" id="RHEA-COMP:10747"/>
        <dbReference type="Rhea" id="RHEA-COMP:10748"/>
        <dbReference type="ChEBI" id="CHEBI:83833"/>
        <dbReference type="ChEBI" id="CHEBI:83834"/>
        <dbReference type="EC" id="5.2.1.8"/>
    </reaction>
</comment>
<feature type="compositionally biased region" description="Low complexity" evidence="8">
    <location>
        <begin position="67"/>
        <end position="85"/>
    </location>
</feature>
<dbReference type="NCBIfam" id="TIGR00756">
    <property type="entry name" value="PPR"/>
    <property type="match status" value="8"/>
</dbReference>
<evidence type="ECO:0000256" key="6">
    <source>
        <dbReference type="ARBA" id="ARBA00023235"/>
    </source>
</evidence>
<feature type="compositionally biased region" description="Basic residues" evidence="8">
    <location>
        <begin position="9"/>
        <end position="29"/>
    </location>
</feature>
<dbReference type="EMBL" id="PQIB02000002">
    <property type="protein sequence ID" value="RLN34374.1"/>
    <property type="molecule type" value="Genomic_DNA"/>
</dbReference>
<dbReference type="Pfam" id="PF13041">
    <property type="entry name" value="PPR_2"/>
    <property type="match status" value="3"/>
</dbReference>
<keyword evidence="6" id="KW-0413">Isomerase</keyword>
<keyword evidence="5" id="KW-0697">Rotamase</keyword>
<dbReference type="PANTHER" id="PTHR47932">
    <property type="entry name" value="ATPASE EXPRESSION PROTEIN 3"/>
    <property type="match status" value="1"/>
</dbReference>
<evidence type="ECO:0000256" key="1">
    <source>
        <dbReference type="ARBA" id="ARBA00000971"/>
    </source>
</evidence>
<feature type="repeat" description="PPR" evidence="7">
    <location>
        <begin position="227"/>
        <end position="261"/>
    </location>
</feature>
<dbReference type="Pfam" id="PF01535">
    <property type="entry name" value="PPR"/>
    <property type="match status" value="2"/>
</dbReference>
<feature type="compositionally biased region" description="Basic residues" evidence="8">
    <location>
        <begin position="1150"/>
        <end position="1190"/>
    </location>
</feature>
<feature type="compositionally biased region" description="Basic and acidic residues" evidence="8">
    <location>
        <begin position="1376"/>
        <end position="1390"/>
    </location>
</feature>
<feature type="region of interest" description="Disordered" evidence="8">
    <location>
        <begin position="809"/>
        <end position="829"/>
    </location>
</feature>
<feature type="domain" description="PPIase cyclophilin-type" evidence="9">
    <location>
        <begin position="898"/>
        <end position="1062"/>
    </location>
</feature>
<feature type="repeat" description="PPR" evidence="7">
    <location>
        <begin position="297"/>
        <end position="331"/>
    </location>
</feature>
<dbReference type="PANTHER" id="PTHR47932:SF10">
    <property type="entry name" value="OS07G0179000 PROTEIN"/>
    <property type="match status" value="1"/>
</dbReference>
<organism evidence="10 11">
    <name type="scientific">Panicum miliaceum</name>
    <name type="common">Proso millet</name>
    <name type="synonym">Broomcorn millet</name>
    <dbReference type="NCBI Taxonomy" id="4540"/>
    <lineage>
        <taxon>Eukaryota</taxon>
        <taxon>Viridiplantae</taxon>
        <taxon>Streptophyta</taxon>
        <taxon>Embryophyta</taxon>
        <taxon>Tracheophyta</taxon>
        <taxon>Spermatophyta</taxon>
        <taxon>Magnoliopsida</taxon>
        <taxon>Liliopsida</taxon>
        <taxon>Poales</taxon>
        <taxon>Poaceae</taxon>
        <taxon>PACMAD clade</taxon>
        <taxon>Panicoideae</taxon>
        <taxon>Panicodae</taxon>
        <taxon>Paniceae</taxon>
        <taxon>Panicinae</taxon>
        <taxon>Panicum</taxon>
        <taxon>Panicum sect. Panicum</taxon>
    </lineage>
</organism>
<feature type="compositionally biased region" description="Basic and acidic residues" evidence="8">
    <location>
        <begin position="1253"/>
        <end position="1268"/>
    </location>
</feature>
<feature type="compositionally biased region" description="Low complexity" evidence="8">
    <location>
        <begin position="1113"/>
        <end position="1147"/>
    </location>
</feature>
<evidence type="ECO:0000256" key="2">
    <source>
        <dbReference type="ARBA" id="ARBA00013194"/>
    </source>
</evidence>
<dbReference type="Pfam" id="PF00160">
    <property type="entry name" value="Pro_isomerase"/>
    <property type="match status" value="2"/>
</dbReference>
<reference evidence="11" key="1">
    <citation type="journal article" date="2019" name="Nat. Commun.">
        <title>The genome of broomcorn millet.</title>
        <authorList>
            <person name="Zou C."/>
            <person name="Miki D."/>
            <person name="Li D."/>
            <person name="Tang Q."/>
            <person name="Xiao L."/>
            <person name="Rajput S."/>
            <person name="Deng P."/>
            <person name="Jia W."/>
            <person name="Huang R."/>
            <person name="Zhang M."/>
            <person name="Sun Y."/>
            <person name="Hu J."/>
            <person name="Fu X."/>
            <person name="Schnable P.S."/>
            <person name="Li F."/>
            <person name="Zhang H."/>
            <person name="Feng B."/>
            <person name="Zhu X."/>
            <person name="Liu R."/>
            <person name="Schnable J.C."/>
            <person name="Zhu J.-K."/>
            <person name="Zhang H."/>
        </authorList>
    </citation>
    <scope>NUCLEOTIDE SEQUENCE [LARGE SCALE GENOMIC DNA]</scope>
</reference>
<dbReference type="PRINTS" id="PR00153">
    <property type="entry name" value="CSAPPISMRASE"/>
</dbReference>
<dbReference type="PROSITE" id="PS51375">
    <property type="entry name" value="PPR"/>
    <property type="match status" value="7"/>
</dbReference>
<dbReference type="SUPFAM" id="SSF50891">
    <property type="entry name" value="Cyclophilin-like"/>
    <property type="match status" value="2"/>
</dbReference>
<feature type="compositionally biased region" description="Basic and acidic residues" evidence="8">
    <location>
        <begin position="1236"/>
        <end position="1245"/>
    </location>
</feature>
<keyword evidence="11" id="KW-1185">Reference proteome</keyword>
<dbReference type="Gene3D" id="1.25.40.10">
    <property type="entry name" value="Tetratricopeptide repeat domain"/>
    <property type="match status" value="4"/>
</dbReference>
<dbReference type="FunFam" id="2.40.100.10:FF:000022">
    <property type="entry name" value="Peptidyl-prolyl cis-trans isomerase CYP95"/>
    <property type="match status" value="1"/>
</dbReference>
<feature type="repeat" description="PPR" evidence="7">
    <location>
        <begin position="367"/>
        <end position="401"/>
    </location>
</feature>
<feature type="repeat" description="PPR" evidence="7">
    <location>
        <begin position="332"/>
        <end position="366"/>
    </location>
</feature>
<keyword evidence="3" id="KW-0677">Repeat</keyword>
<name>A0A3L6T834_PANMI</name>
<evidence type="ECO:0000256" key="5">
    <source>
        <dbReference type="ARBA" id="ARBA00023110"/>
    </source>
</evidence>
<evidence type="ECO:0000256" key="3">
    <source>
        <dbReference type="ARBA" id="ARBA00022737"/>
    </source>
</evidence>
<feature type="repeat" description="PPR" evidence="7">
    <location>
        <begin position="402"/>
        <end position="436"/>
    </location>
</feature>
<feature type="repeat" description="PPR" evidence="7">
    <location>
        <begin position="542"/>
        <end position="576"/>
    </location>
</feature>
<feature type="repeat" description="PPR" evidence="7">
    <location>
        <begin position="262"/>
        <end position="296"/>
    </location>
</feature>
<feature type="region of interest" description="Disordered" evidence="8">
    <location>
        <begin position="1"/>
        <end position="85"/>
    </location>
</feature>
<dbReference type="PROSITE" id="PS50072">
    <property type="entry name" value="CSA_PPIASE_2"/>
    <property type="match status" value="2"/>
</dbReference>
<feature type="domain" description="PPIase cyclophilin-type" evidence="9">
    <location>
        <begin position="699"/>
        <end position="903"/>
    </location>
</feature>
<comment type="caution">
    <text evidence="10">The sequence shown here is derived from an EMBL/GenBank/DDBJ whole genome shotgun (WGS) entry which is preliminary data.</text>
</comment>
<accession>A0A3L6T834</accession>
<dbReference type="GO" id="GO:0003755">
    <property type="term" value="F:peptidyl-prolyl cis-trans isomerase activity"/>
    <property type="evidence" value="ECO:0007669"/>
    <property type="project" value="UniProtKB-KW"/>
</dbReference>
<evidence type="ECO:0000259" key="9">
    <source>
        <dbReference type="PROSITE" id="PS50072"/>
    </source>
</evidence>
<dbReference type="InterPro" id="IPR002885">
    <property type="entry name" value="PPR_rpt"/>
</dbReference>